<evidence type="ECO:0000313" key="2">
    <source>
        <dbReference type="EMBL" id="PTH79119.1"/>
    </source>
</evidence>
<feature type="compositionally biased region" description="Basic and acidic residues" evidence="1">
    <location>
        <begin position="254"/>
        <end position="266"/>
    </location>
</feature>
<dbReference type="SUPFAM" id="SSF109604">
    <property type="entry name" value="HD-domain/PDEase-like"/>
    <property type="match status" value="1"/>
</dbReference>
<evidence type="ECO:0000313" key="3">
    <source>
        <dbReference type="Proteomes" id="UP000241986"/>
    </source>
</evidence>
<comment type="caution">
    <text evidence="2">The sequence shown here is derived from an EMBL/GenBank/DDBJ whole genome shotgun (WGS) entry which is preliminary data.</text>
</comment>
<organism evidence="2 3">
    <name type="scientific">Aeromonas veronii</name>
    <dbReference type="NCBI Taxonomy" id="654"/>
    <lineage>
        <taxon>Bacteria</taxon>
        <taxon>Pseudomonadati</taxon>
        <taxon>Pseudomonadota</taxon>
        <taxon>Gammaproteobacteria</taxon>
        <taxon>Aeromonadales</taxon>
        <taxon>Aeromonadaceae</taxon>
        <taxon>Aeromonas</taxon>
    </lineage>
</organism>
<accession>A0A2T4MX02</accession>
<sequence>MQLFTIINIATCIFLRIISHINQAIHKDTSMTLESVRAQNKIDGPIRLEKQKILFRGYFLGREMHQSVRAMEIAMECHSGSRKDGSPEVSHQFEIAGMLLQLFEGRMCYHMLDSLVAAAFLHDVPEDYPELYNLAALAEVFDDITMSIVSRMTKPEGFEKIDEHRKSYFGFIAEDILAVLLKCSDRVHNLQSMIAGFSSKKQREYIEETETYFYPMIKKARLEHPEFYMVLVLLKQQMEMIIRICKYNLENHQRQENKEFSDKPDTAENTGKNTDKNTDKK</sequence>
<evidence type="ECO:0000256" key="1">
    <source>
        <dbReference type="SAM" id="MobiDB-lite"/>
    </source>
</evidence>
<dbReference type="Pfam" id="PF13328">
    <property type="entry name" value="HD_4"/>
    <property type="match status" value="1"/>
</dbReference>
<dbReference type="Gene3D" id="1.10.3210.10">
    <property type="entry name" value="Hypothetical protein af1432"/>
    <property type="match status" value="1"/>
</dbReference>
<dbReference type="AlphaFoldDB" id="A0A2T4MX02"/>
<dbReference type="Proteomes" id="UP000241986">
    <property type="component" value="Unassembled WGS sequence"/>
</dbReference>
<dbReference type="EMBL" id="PZKL01000045">
    <property type="protein sequence ID" value="PTH79119.1"/>
    <property type="molecule type" value="Genomic_DNA"/>
</dbReference>
<reference evidence="2 3" key="1">
    <citation type="submission" date="2018-03" db="EMBL/GenBank/DDBJ databases">
        <title>Aeromonas veronii whole genome sequencing and analysis.</title>
        <authorList>
            <person name="Xie H."/>
            <person name="Liu T."/>
            <person name="Wang K."/>
        </authorList>
    </citation>
    <scope>NUCLEOTIDE SEQUENCE [LARGE SCALE GENOMIC DNA]</scope>
    <source>
        <strain evidence="2 3">XH.VA.1</strain>
    </source>
</reference>
<protein>
    <recommendedName>
        <fullName evidence="4">HD domain-containing protein</fullName>
    </recommendedName>
</protein>
<proteinExistence type="predicted"/>
<evidence type="ECO:0008006" key="4">
    <source>
        <dbReference type="Google" id="ProtNLM"/>
    </source>
</evidence>
<name>A0A2T4MX02_AERVE</name>
<feature type="region of interest" description="Disordered" evidence="1">
    <location>
        <begin position="254"/>
        <end position="281"/>
    </location>
</feature>
<gene>
    <name evidence="2" type="ORF">DAA48_22065</name>
</gene>